<comment type="caution">
    <text evidence="2">The sequence shown here is derived from an EMBL/GenBank/DDBJ whole genome shotgun (WGS) entry which is preliminary data.</text>
</comment>
<dbReference type="EMBL" id="LMTR01000025">
    <property type="protein sequence ID" value="KWT71311.1"/>
    <property type="molecule type" value="Genomic_DNA"/>
</dbReference>
<organism evidence="2 3">
    <name type="scientific">Hyphomicrobium sulfonivorans</name>
    <dbReference type="NCBI Taxonomy" id="121290"/>
    <lineage>
        <taxon>Bacteria</taxon>
        <taxon>Pseudomonadati</taxon>
        <taxon>Pseudomonadota</taxon>
        <taxon>Alphaproteobacteria</taxon>
        <taxon>Hyphomicrobiales</taxon>
        <taxon>Hyphomicrobiaceae</taxon>
        <taxon>Hyphomicrobium</taxon>
    </lineage>
</organism>
<dbReference type="PATRIC" id="fig|121290.4.peg.653"/>
<protein>
    <submittedName>
        <fullName evidence="2">Uncharacterized protein</fullName>
    </submittedName>
</protein>
<sequence length="62" mass="6416">MKAPNDFLSDHNAIASPFASMFVALGGAVVVAGAMLVVGFSDDLRLASYVPDFAVLQSMIIG</sequence>
<proteinExistence type="predicted"/>
<evidence type="ECO:0000313" key="3">
    <source>
        <dbReference type="Proteomes" id="UP000059074"/>
    </source>
</evidence>
<dbReference type="RefSeq" id="WP_068459329.1">
    <property type="nucleotide sequence ID" value="NZ_JAEFBX010000005.1"/>
</dbReference>
<evidence type="ECO:0000256" key="1">
    <source>
        <dbReference type="SAM" id="Phobius"/>
    </source>
</evidence>
<keyword evidence="3" id="KW-1185">Reference proteome</keyword>
<keyword evidence="1" id="KW-0812">Transmembrane</keyword>
<keyword evidence="1" id="KW-0472">Membrane</keyword>
<dbReference type="AlphaFoldDB" id="A0A109BMC5"/>
<evidence type="ECO:0000313" key="2">
    <source>
        <dbReference type="EMBL" id="KWT71311.1"/>
    </source>
</evidence>
<keyword evidence="1" id="KW-1133">Transmembrane helix</keyword>
<dbReference type="Proteomes" id="UP000059074">
    <property type="component" value="Unassembled WGS sequence"/>
</dbReference>
<reference evidence="2 3" key="1">
    <citation type="submission" date="2015-10" db="EMBL/GenBank/DDBJ databases">
        <title>Transcriptomic analysis of a linuron degrading triple-species bacterial consortium.</title>
        <authorList>
            <person name="Albers P."/>
        </authorList>
    </citation>
    <scope>NUCLEOTIDE SEQUENCE [LARGE SCALE GENOMIC DNA]</scope>
    <source>
        <strain evidence="2 3">WDL6</strain>
    </source>
</reference>
<gene>
    <name evidence="2" type="ORF">APY04_0485</name>
</gene>
<feature type="transmembrane region" description="Helical" evidence="1">
    <location>
        <begin position="20"/>
        <end position="40"/>
    </location>
</feature>
<name>A0A109BMC5_HYPSL</name>
<accession>A0A109BMC5</accession>